<reference evidence="2 3" key="1">
    <citation type="submission" date="2024-03" db="EMBL/GenBank/DDBJ databases">
        <title>Aquirufa genome sequencing.</title>
        <authorList>
            <person name="Pitt A."/>
            <person name="Hahn M.W."/>
        </authorList>
    </citation>
    <scope>NUCLEOTIDE SEQUENCE [LARGE SCALE GENOMIC DNA]</scope>
    <source>
        <strain evidence="2 3">OSTEICH-129V</strain>
    </source>
</reference>
<comment type="caution">
    <text evidence="2">The sequence shown here is derived from an EMBL/GenBank/DDBJ whole genome shotgun (WGS) entry which is preliminary data.</text>
</comment>
<dbReference type="InterPro" id="IPR013149">
    <property type="entry name" value="ADH-like_C"/>
</dbReference>
<evidence type="ECO:0000313" key="2">
    <source>
        <dbReference type="EMBL" id="MFD3394201.1"/>
    </source>
</evidence>
<dbReference type="Gene3D" id="3.90.180.10">
    <property type="entry name" value="Medium-chain alcohol dehydrogenases, catalytic domain"/>
    <property type="match status" value="1"/>
</dbReference>
<dbReference type="NCBIfam" id="TIGR02823">
    <property type="entry name" value="oxido_YhdH"/>
    <property type="match status" value="1"/>
</dbReference>
<dbReference type="SUPFAM" id="SSF51735">
    <property type="entry name" value="NAD(P)-binding Rossmann-fold domains"/>
    <property type="match status" value="1"/>
</dbReference>
<feature type="domain" description="Enoyl reductase (ER)" evidence="1">
    <location>
        <begin position="16"/>
        <end position="326"/>
    </location>
</feature>
<sequence length="328" mass="34961">MDTFQALWTAESSEGGFTTSIQSLPIEILGNQEVLIRVSYSSLNFKDALSASGHRGITRDFPHIPGIDAAGVVVSDQRGIFHPGDEVIVTGFDQGMNSHGGLSEYISVPGDWVIAVPSGLTVRSAMQLGTAGLTAGLAIQALLANGLSPNSGEILVTGATGGVGMIAVALLAKLQFNVVAMCGKPELDQKLMELGAKRIVRRQEFLAEKPRALYPMQFAGAIDVLGGDVLVKLLKSLHYDGVVAACGMASGVDLPLQVYPFILRGARLIGIYSADAPLTRKQEIWQLLASEWAIPLESLSNEISLEEAPKILDDFLANRSFGRYVVKI</sequence>
<proteinExistence type="predicted"/>
<dbReference type="Proteomes" id="UP001598138">
    <property type="component" value="Unassembled WGS sequence"/>
</dbReference>
<dbReference type="Pfam" id="PF08240">
    <property type="entry name" value="ADH_N"/>
    <property type="match status" value="1"/>
</dbReference>
<dbReference type="Pfam" id="PF00107">
    <property type="entry name" value="ADH_zinc_N"/>
    <property type="match status" value="1"/>
</dbReference>
<dbReference type="SMART" id="SM00829">
    <property type="entry name" value="PKS_ER"/>
    <property type="match status" value="1"/>
</dbReference>
<dbReference type="InterPro" id="IPR011032">
    <property type="entry name" value="GroES-like_sf"/>
</dbReference>
<dbReference type="CDD" id="cd05280">
    <property type="entry name" value="MDR_yhdh_yhfp"/>
    <property type="match status" value="1"/>
</dbReference>
<dbReference type="RefSeq" id="WP_377983086.1">
    <property type="nucleotide sequence ID" value="NZ_JBBKXZ010000002.1"/>
</dbReference>
<evidence type="ECO:0000259" key="1">
    <source>
        <dbReference type="SMART" id="SM00829"/>
    </source>
</evidence>
<dbReference type="PANTHER" id="PTHR43677:SF1">
    <property type="entry name" value="ACRYLYL-COA REDUCTASE ACUI-RELATED"/>
    <property type="match status" value="1"/>
</dbReference>
<dbReference type="InterPro" id="IPR020843">
    <property type="entry name" value="ER"/>
</dbReference>
<dbReference type="SUPFAM" id="SSF50129">
    <property type="entry name" value="GroES-like"/>
    <property type="match status" value="1"/>
</dbReference>
<dbReference type="PANTHER" id="PTHR43677">
    <property type="entry name" value="SHORT-CHAIN DEHYDROGENASE/REDUCTASE"/>
    <property type="match status" value="1"/>
</dbReference>
<organism evidence="2 3">
    <name type="scientific">Aquirufa avitistagni</name>
    <dbReference type="NCBI Taxonomy" id="3104728"/>
    <lineage>
        <taxon>Bacteria</taxon>
        <taxon>Pseudomonadati</taxon>
        <taxon>Bacteroidota</taxon>
        <taxon>Cytophagia</taxon>
        <taxon>Cytophagales</taxon>
        <taxon>Flectobacillaceae</taxon>
        <taxon>Aquirufa</taxon>
    </lineage>
</organism>
<gene>
    <name evidence="2" type="ORF">U0R10_06185</name>
</gene>
<evidence type="ECO:0000313" key="3">
    <source>
        <dbReference type="Proteomes" id="UP001598138"/>
    </source>
</evidence>
<dbReference type="InterPro" id="IPR036291">
    <property type="entry name" value="NAD(P)-bd_dom_sf"/>
</dbReference>
<name>A0ABW6DBT1_9BACT</name>
<protein>
    <submittedName>
        <fullName evidence="2">YhdH/YhfP family quinone oxidoreductase</fullName>
    </submittedName>
</protein>
<dbReference type="EMBL" id="JBBKXZ010000002">
    <property type="protein sequence ID" value="MFD3394201.1"/>
    <property type="molecule type" value="Genomic_DNA"/>
</dbReference>
<dbReference type="Gene3D" id="3.40.50.720">
    <property type="entry name" value="NAD(P)-binding Rossmann-like Domain"/>
    <property type="match status" value="1"/>
</dbReference>
<keyword evidence="3" id="KW-1185">Reference proteome</keyword>
<dbReference type="InterPro" id="IPR051397">
    <property type="entry name" value="Zn-ADH-like_protein"/>
</dbReference>
<dbReference type="InterPro" id="IPR013154">
    <property type="entry name" value="ADH-like_N"/>
</dbReference>
<dbReference type="InterPro" id="IPR014188">
    <property type="entry name" value="Acrylyl-CoA_reductase_AcuI"/>
</dbReference>
<accession>A0ABW6DBT1</accession>